<dbReference type="GO" id="GO:0005524">
    <property type="term" value="F:ATP binding"/>
    <property type="evidence" value="ECO:0007669"/>
    <property type="project" value="UniProtKB-KW"/>
</dbReference>
<proteinExistence type="inferred from homology"/>
<dbReference type="InterPro" id="IPR003694">
    <property type="entry name" value="NAD_synthase"/>
</dbReference>
<dbReference type="EC" id="6.3.1.5" evidence="7"/>
<comment type="caution">
    <text evidence="9">The sequence shown here is derived from an EMBL/GenBank/DDBJ whole genome shotgun (WGS) entry which is preliminary data.</text>
</comment>
<protein>
    <recommendedName>
        <fullName evidence="7">NH(3)-dependent NAD(+) synthetase</fullName>
        <ecNumber evidence="7">6.3.1.5</ecNumber>
    </recommendedName>
</protein>
<evidence type="ECO:0000256" key="1">
    <source>
        <dbReference type="ARBA" id="ARBA00004790"/>
    </source>
</evidence>
<dbReference type="RefSeq" id="WP_104515775.1">
    <property type="nucleotide sequence ID" value="NZ_MQVW01000004.1"/>
</dbReference>
<comment type="pathway">
    <text evidence="1">Cofactor biosynthesis; NAD(+) biosynthesis.</text>
</comment>
<dbReference type="NCBIfam" id="TIGR00552">
    <property type="entry name" value="nadE"/>
    <property type="match status" value="1"/>
</dbReference>
<dbReference type="OrthoDB" id="9803818at2"/>
<keyword evidence="10" id="KW-1185">Reference proteome</keyword>
<evidence type="ECO:0000313" key="9">
    <source>
        <dbReference type="EMBL" id="PPK94459.1"/>
    </source>
</evidence>
<dbReference type="InterPro" id="IPR022310">
    <property type="entry name" value="NAD/GMP_synthase"/>
</dbReference>
<dbReference type="UniPathway" id="UPA00253"/>
<comment type="similarity">
    <text evidence="6">Belongs to the NAD synthetase family.</text>
</comment>
<dbReference type="GO" id="GO:0004359">
    <property type="term" value="F:glutaminase activity"/>
    <property type="evidence" value="ECO:0007669"/>
    <property type="project" value="InterPro"/>
</dbReference>
<evidence type="ECO:0000259" key="8">
    <source>
        <dbReference type="Pfam" id="PF02540"/>
    </source>
</evidence>
<gene>
    <name evidence="9" type="ORF">LY01_02098</name>
</gene>
<dbReference type="PANTHER" id="PTHR23090">
    <property type="entry name" value="NH 3 /GLUTAMINE-DEPENDENT NAD + SYNTHETASE"/>
    <property type="match status" value="1"/>
</dbReference>
<dbReference type="Pfam" id="PF02540">
    <property type="entry name" value="NAD_synthase"/>
    <property type="match status" value="1"/>
</dbReference>
<evidence type="ECO:0000313" key="10">
    <source>
        <dbReference type="Proteomes" id="UP000239002"/>
    </source>
</evidence>
<feature type="domain" description="NAD/GMP synthase" evidence="8">
    <location>
        <begin position="8"/>
        <end position="250"/>
    </location>
</feature>
<evidence type="ECO:0000256" key="2">
    <source>
        <dbReference type="ARBA" id="ARBA00022598"/>
    </source>
</evidence>
<dbReference type="GO" id="GO:0003952">
    <property type="term" value="F:NAD+ synthase (glutamine-hydrolyzing) activity"/>
    <property type="evidence" value="ECO:0007669"/>
    <property type="project" value="InterPro"/>
</dbReference>
<evidence type="ECO:0000256" key="7">
    <source>
        <dbReference type="RuleBase" id="RU003812"/>
    </source>
</evidence>
<dbReference type="GO" id="GO:0005737">
    <property type="term" value="C:cytoplasm"/>
    <property type="evidence" value="ECO:0007669"/>
    <property type="project" value="InterPro"/>
</dbReference>
<keyword evidence="3 6" id="KW-0547">Nucleotide-binding</keyword>
<evidence type="ECO:0000256" key="3">
    <source>
        <dbReference type="ARBA" id="ARBA00022741"/>
    </source>
</evidence>
<keyword evidence="5 6" id="KW-0520">NAD</keyword>
<dbReference type="CDD" id="cd00553">
    <property type="entry name" value="NAD_synthase"/>
    <property type="match status" value="1"/>
</dbReference>
<keyword evidence="2 6" id="KW-0436">Ligase</keyword>
<dbReference type="Gene3D" id="3.40.50.620">
    <property type="entry name" value="HUPs"/>
    <property type="match status" value="1"/>
</dbReference>
<dbReference type="PANTHER" id="PTHR23090:SF9">
    <property type="entry name" value="GLUTAMINE-DEPENDENT NAD(+) SYNTHETASE"/>
    <property type="match status" value="1"/>
</dbReference>
<sequence length="262" mass="29029">MKTDKVTDYIVKWLKDYATKAGVKGYVVGVSGGIDSAVTSTLCAMTGLDLLCVEMPIHQHEDHVTRAQEHIEQLKNRFSNVSDVRSDLTPVFDIFKSNMPSIDSTPQVELTLGNTRARLRMTTLYYHGGVNGLLVAGTGNKVEDFGVGFYTKYGDGGVDVSPIADLMKSEVYAIGKLVNVPESIMKAAPSDGLYGAEKTDEDQIGASYDELEWAMNQIDKGHNVEDLSDREQEVLNIYLSFNRRNQHKMNPIPVCEIPSNFR</sequence>
<comment type="catalytic activity">
    <reaction evidence="7">
        <text>deamido-NAD(+) + NH4(+) + ATP = AMP + diphosphate + NAD(+) + H(+)</text>
        <dbReference type="Rhea" id="RHEA:21188"/>
        <dbReference type="ChEBI" id="CHEBI:15378"/>
        <dbReference type="ChEBI" id="CHEBI:28938"/>
        <dbReference type="ChEBI" id="CHEBI:30616"/>
        <dbReference type="ChEBI" id="CHEBI:33019"/>
        <dbReference type="ChEBI" id="CHEBI:57540"/>
        <dbReference type="ChEBI" id="CHEBI:58437"/>
        <dbReference type="ChEBI" id="CHEBI:456215"/>
        <dbReference type="EC" id="6.3.1.5"/>
    </reaction>
</comment>
<dbReference type="AlphaFoldDB" id="A0A2S6IJS2"/>
<accession>A0A2S6IJS2</accession>
<keyword evidence="4 6" id="KW-0067">ATP-binding</keyword>
<dbReference type="InterPro" id="IPR014729">
    <property type="entry name" value="Rossmann-like_a/b/a_fold"/>
</dbReference>
<evidence type="ECO:0000256" key="5">
    <source>
        <dbReference type="ARBA" id="ARBA00023027"/>
    </source>
</evidence>
<organism evidence="9 10">
    <name type="scientific">Nonlabens xylanidelens</name>
    <dbReference type="NCBI Taxonomy" id="191564"/>
    <lineage>
        <taxon>Bacteria</taxon>
        <taxon>Pseudomonadati</taxon>
        <taxon>Bacteroidota</taxon>
        <taxon>Flavobacteriia</taxon>
        <taxon>Flavobacteriales</taxon>
        <taxon>Flavobacteriaceae</taxon>
        <taxon>Nonlabens</taxon>
    </lineage>
</organism>
<evidence type="ECO:0000256" key="4">
    <source>
        <dbReference type="ARBA" id="ARBA00022840"/>
    </source>
</evidence>
<dbReference type="GO" id="GO:0008795">
    <property type="term" value="F:NAD+ synthase activity"/>
    <property type="evidence" value="ECO:0007669"/>
    <property type="project" value="UniProtKB-EC"/>
</dbReference>
<reference evidence="9 10" key="1">
    <citation type="submission" date="2018-02" db="EMBL/GenBank/DDBJ databases">
        <title>Genomic Encyclopedia of Archaeal and Bacterial Type Strains, Phase II (KMG-II): from individual species to whole genera.</title>
        <authorList>
            <person name="Goeker M."/>
        </authorList>
    </citation>
    <scope>NUCLEOTIDE SEQUENCE [LARGE SCALE GENOMIC DNA]</scope>
    <source>
        <strain evidence="9 10">DSM 16809</strain>
    </source>
</reference>
<dbReference type="Proteomes" id="UP000239002">
    <property type="component" value="Unassembled WGS sequence"/>
</dbReference>
<evidence type="ECO:0000256" key="6">
    <source>
        <dbReference type="RuleBase" id="RU003811"/>
    </source>
</evidence>
<dbReference type="EMBL" id="PTJE01000004">
    <property type="protein sequence ID" value="PPK94459.1"/>
    <property type="molecule type" value="Genomic_DNA"/>
</dbReference>
<name>A0A2S6IJS2_9FLAO</name>
<dbReference type="SUPFAM" id="SSF52402">
    <property type="entry name" value="Adenine nucleotide alpha hydrolases-like"/>
    <property type="match status" value="1"/>
</dbReference>
<dbReference type="GO" id="GO:0009435">
    <property type="term" value="P:NAD+ biosynthetic process"/>
    <property type="evidence" value="ECO:0007669"/>
    <property type="project" value="UniProtKB-UniPathway"/>
</dbReference>